<dbReference type="EMBL" id="EU960200">
    <property type="protein sequence ID" value="ACG32318.1"/>
    <property type="molecule type" value="mRNA"/>
</dbReference>
<proteinExistence type="evidence at transcript level"/>
<accession>B6T5D5</accession>
<dbReference type="AlphaFoldDB" id="B6T5D5"/>
<protein>
    <submittedName>
        <fullName evidence="1">Uncharacterized protein</fullName>
    </submittedName>
</protein>
<sequence>MAEQQLCSPPSFFFPLCSSKKPLLAALASNFAAQRCRSKAAAPASPRSVGSLFYKAQ</sequence>
<organism evidence="1">
    <name type="scientific">Zea mays</name>
    <name type="common">Maize</name>
    <dbReference type="NCBI Taxonomy" id="4577"/>
    <lineage>
        <taxon>Eukaryota</taxon>
        <taxon>Viridiplantae</taxon>
        <taxon>Streptophyta</taxon>
        <taxon>Embryophyta</taxon>
        <taxon>Tracheophyta</taxon>
        <taxon>Spermatophyta</taxon>
        <taxon>Magnoliopsida</taxon>
        <taxon>Liliopsida</taxon>
        <taxon>Poales</taxon>
        <taxon>Poaceae</taxon>
        <taxon>PACMAD clade</taxon>
        <taxon>Panicoideae</taxon>
        <taxon>Andropogonodae</taxon>
        <taxon>Andropogoneae</taxon>
        <taxon>Tripsacinae</taxon>
        <taxon>Zea</taxon>
    </lineage>
</organism>
<evidence type="ECO:0000313" key="1">
    <source>
        <dbReference type="EMBL" id="ACG32318.1"/>
    </source>
</evidence>
<name>B6T5D5_MAIZE</name>
<reference evidence="1" key="1">
    <citation type="journal article" date="2009" name="Plant Mol. Biol.">
        <title>Insights into corn genes derived from large-scale cDNA sequencing.</title>
        <authorList>
            <person name="Alexandrov N.N."/>
            <person name="Brover V.V."/>
            <person name="Freidin S."/>
            <person name="Troukhan M.E."/>
            <person name="Tatarinova T.V."/>
            <person name="Zhang H."/>
            <person name="Swaller T.J."/>
            <person name="Lu Y.P."/>
            <person name="Bouck J."/>
            <person name="Flavell R.B."/>
            <person name="Feldmann K.A."/>
        </authorList>
    </citation>
    <scope>NUCLEOTIDE SEQUENCE</scope>
</reference>